<dbReference type="PANTHER" id="PTHR43280:SF2">
    <property type="entry name" value="HTH-TYPE TRANSCRIPTIONAL REGULATOR EXSA"/>
    <property type="match status" value="1"/>
</dbReference>
<evidence type="ECO:0000256" key="2">
    <source>
        <dbReference type="ARBA" id="ARBA00023125"/>
    </source>
</evidence>
<dbReference type="SMART" id="SM00342">
    <property type="entry name" value="HTH_ARAC"/>
    <property type="match status" value="1"/>
</dbReference>
<reference evidence="7 8" key="1">
    <citation type="submission" date="2018-03" db="EMBL/GenBank/DDBJ databases">
        <title>Genome sequence of Paenibacillus elgii strain AC13 an antimicrobial compound producing bacteria.</title>
        <authorList>
            <person name="Kurokawa A.S."/>
            <person name="Araujo J.F."/>
            <person name="Costa R.A."/>
            <person name="Ortega D.B."/>
            <person name="Pires A.S."/>
            <person name="Pappas G.J.Jr."/>
            <person name="Franco O.L."/>
            <person name="Barreto C."/>
            <person name="Magalhaes B.S."/>
            <person name="Kruger R.H."/>
        </authorList>
    </citation>
    <scope>NUCLEOTIDE SEQUENCE [LARGE SCALE GENOMIC DNA]</scope>
    <source>
        <strain evidence="7 8">AC13</strain>
    </source>
</reference>
<dbReference type="CDD" id="cd17536">
    <property type="entry name" value="REC_YesN-like"/>
    <property type="match status" value="1"/>
</dbReference>
<keyword evidence="4" id="KW-0597">Phosphoprotein</keyword>
<dbReference type="SUPFAM" id="SSF52172">
    <property type="entry name" value="CheY-like"/>
    <property type="match status" value="1"/>
</dbReference>
<dbReference type="Gene3D" id="3.40.50.2300">
    <property type="match status" value="1"/>
</dbReference>
<dbReference type="AlphaFoldDB" id="A0A2T6G2I1"/>
<comment type="caution">
    <text evidence="7">The sequence shown here is derived from an EMBL/GenBank/DDBJ whole genome shotgun (WGS) entry which is preliminary data.</text>
</comment>
<dbReference type="InterPro" id="IPR018060">
    <property type="entry name" value="HTH_AraC"/>
</dbReference>
<feature type="domain" description="Response regulatory" evidence="6">
    <location>
        <begin position="4"/>
        <end position="120"/>
    </location>
</feature>
<gene>
    <name evidence="7" type="ORF">C8Z91_14430</name>
</gene>
<accession>A0A2T6G2I1</accession>
<dbReference type="Gene3D" id="1.10.10.60">
    <property type="entry name" value="Homeodomain-like"/>
    <property type="match status" value="2"/>
</dbReference>
<protein>
    <recommendedName>
        <fullName evidence="9">Two-component system response regulator</fullName>
    </recommendedName>
</protein>
<dbReference type="PRINTS" id="PR00032">
    <property type="entry name" value="HTHARAC"/>
</dbReference>
<evidence type="ECO:0000313" key="7">
    <source>
        <dbReference type="EMBL" id="PUA38380.1"/>
    </source>
</evidence>
<dbReference type="InterPro" id="IPR001789">
    <property type="entry name" value="Sig_transdc_resp-reg_receiver"/>
</dbReference>
<evidence type="ECO:0000256" key="1">
    <source>
        <dbReference type="ARBA" id="ARBA00023015"/>
    </source>
</evidence>
<evidence type="ECO:0008006" key="9">
    <source>
        <dbReference type="Google" id="ProtNLM"/>
    </source>
</evidence>
<dbReference type="InterPro" id="IPR009057">
    <property type="entry name" value="Homeodomain-like_sf"/>
</dbReference>
<dbReference type="PROSITE" id="PS01124">
    <property type="entry name" value="HTH_ARAC_FAMILY_2"/>
    <property type="match status" value="1"/>
</dbReference>
<proteinExistence type="predicted"/>
<organism evidence="7 8">
    <name type="scientific">Paenibacillus elgii</name>
    <dbReference type="NCBI Taxonomy" id="189691"/>
    <lineage>
        <taxon>Bacteria</taxon>
        <taxon>Bacillati</taxon>
        <taxon>Bacillota</taxon>
        <taxon>Bacilli</taxon>
        <taxon>Bacillales</taxon>
        <taxon>Paenibacillaceae</taxon>
        <taxon>Paenibacillus</taxon>
    </lineage>
</organism>
<evidence type="ECO:0000259" key="5">
    <source>
        <dbReference type="PROSITE" id="PS01124"/>
    </source>
</evidence>
<keyword evidence="3" id="KW-0804">Transcription</keyword>
<dbReference type="SUPFAM" id="SSF46689">
    <property type="entry name" value="Homeodomain-like"/>
    <property type="match status" value="2"/>
</dbReference>
<sequence length="539" mass="61952">MMNNILVVDDEAIQRRVLASMIRRALPASQVWEANNGKAALELMHSQPMDVVFTDIRMPIMDGLDFIEKLKQSFTGVKIIILSGFRYFEYAQRAIQLGAYDYLLKPIKEESITEILARVRETIDRDRAQQLENERIKRQLTSTMSVYYDQLLRDWITHGIGGAKFQEMKEHFSLRARGTVLVSRLIGEELLIGQGDSASRVSSMMISRMESCLQQVGLSVSFFKEDKSHMITVLTYDGPGPALESLTELAHRFREQMLARQGIVLTIGIGGPCGELSGRGRDSYREAVEAASFRYFLTADSVIPYSAVAGRIRSMHYDLLKEEEALKEAIRMMKSDLITATLDKLFSRLLEGGFPYPDQWLKSFLRTVYGIATVIKDLMEEQKYKQLLSETESSLSRCADVLEFKDRLTAILLEFMNILRSNRSNLHESMIEKCIAYIDSHYMEDLSLEIVAGRFFFSPNYLSSFFKNHLGMTFSKYLSHIRLKKAVELLKSTDMKVYEIASRVGFKDDKYFYRVFRGRFGLTPDEYRRNLLVEGKARE</sequence>
<dbReference type="InterPro" id="IPR011006">
    <property type="entry name" value="CheY-like_superfamily"/>
</dbReference>
<dbReference type="EMBL" id="PYHP01000034">
    <property type="protein sequence ID" value="PUA38380.1"/>
    <property type="molecule type" value="Genomic_DNA"/>
</dbReference>
<evidence type="ECO:0000256" key="3">
    <source>
        <dbReference type="ARBA" id="ARBA00023163"/>
    </source>
</evidence>
<dbReference type="SMART" id="SM00448">
    <property type="entry name" value="REC"/>
    <property type="match status" value="1"/>
</dbReference>
<dbReference type="PROSITE" id="PS50110">
    <property type="entry name" value="RESPONSE_REGULATORY"/>
    <property type="match status" value="1"/>
</dbReference>
<dbReference type="GO" id="GO:0000160">
    <property type="term" value="P:phosphorelay signal transduction system"/>
    <property type="evidence" value="ECO:0007669"/>
    <property type="project" value="InterPro"/>
</dbReference>
<dbReference type="Pfam" id="PF12833">
    <property type="entry name" value="HTH_18"/>
    <property type="match status" value="1"/>
</dbReference>
<dbReference type="GO" id="GO:0003700">
    <property type="term" value="F:DNA-binding transcription factor activity"/>
    <property type="evidence" value="ECO:0007669"/>
    <property type="project" value="InterPro"/>
</dbReference>
<evidence type="ECO:0000259" key="6">
    <source>
        <dbReference type="PROSITE" id="PS50110"/>
    </source>
</evidence>
<keyword evidence="2" id="KW-0238">DNA-binding</keyword>
<name>A0A2T6G2I1_9BACL</name>
<dbReference type="Proteomes" id="UP000244184">
    <property type="component" value="Unassembled WGS sequence"/>
</dbReference>
<feature type="modified residue" description="4-aspartylphosphate" evidence="4">
    <location>
        <position position="55"/>
    </location>
</feature>
<dbReference type="PANTHER" id="PTHR43280">
    <property type="entry name" value="ARAC-FAMILY TRANSCRIPTIONAL REGULATOR"/>
    <property type="match status" value="1"/>
</dbReference>
<feature type="domain" description="HTH araC/xylS-type" evidence="5">
    <location>
        <begin position="432"/>
        <end position="530"/>
    </location>
</feature>
<dbReference type="GO" id="GO:0043565">
    <property type="term" value="F:sequence-specific DNA binding"/>
    <property type="evidence" value="ECO:0007669"/>
    <property type="project" value="InterPro"/>
</dbReference>
<keyword evidence="1" id="KW-0805">Transcription regulation</keyword>
<evidence type="ECO:0000313" key="8">
    <source>
        <dbReference type="Proteomes" id="UP000244184"/>
    </source>
</evidence>
<evidence type="ECO:0000256" key="4">
    <source>
        <dbReference type="PROSITE-ProRule" id="PRU00169"/>
    </source>
</evidence>
<dbReference type="Pfam" id="PF00072">
    <property type="entry name" value="Response_reg"/>
    <property type="match status" value="1"/>
</dbReference>
<dbReference type="InterPro" id="IPR020449">
    <property type="entry name" value="Tscrpt_reg_AraC-type_HTH"/>
</dbReference>